<comment type="subcellular location">
    <subcellularLocation>
        <location evidence="1">Membrane</location>
        <topology evidence="1">Multi-pass membrane protein</topology>
    </subcellularLocation>
</comment>
<dbReference type="InterPro" id="IPR001958">
    <property type="entry name" value="Tet-R_TetA/multi-R_MdtG-like"/>
</dbReference>
<dbReference type="OrthoDB" id="440553at2759"/>
<evidence type="ECO:0000256" key="7">
    <source>
        <dbReference type="SAM" id="Phobius"/>
    </source>
</evidence>
<dbReference type="PROSITE" id="PS50850">
    <property type="entry name" value="MFS"/>
    <property type="match status" value="1"/>
</dbReference>
<dbReference type="Pfam" id="PF07690">
    <property type="entry name" value="MFS_1"/>
    <property type="match status" value="1"/>
</dbReference>
<feature type="transmembrane region" description="Helical" evidence="7">
    <location>
        <begin position="326"/>
        <end position="344"/>
    </location>
</feature>
<keyword evidence="10" id="KW-1185">Reference proteome</keyword>
<feature type="transmembrane region" description="Helical" evidence="7">
    <location>
        <begin position="163"/>
        <end position="184"/>
    </location>
</feature>
<organism evidence="9 10">
    <name type="scientific">Serendipita vermifera MAFF 305830</name>
    <dbReference type="NCBI Taxonomy" id="933852"/>
    <lineage>
        <taxon>Eukaryota</taxon>
        <taxon>Fungi</taxon>
        <taxon>Dikarya</taxon>
        <taxon>Basidiomycota</taxon>
        <taxon>Agaricomycotina</taxon>
        <taxon>Agaricomycetes</taxon>
        <taxon>Sebacinales</taxon>
        <taxon>Serendipitaceae</taxon>
        <taxon>Serendipita</taxon>
    </lineage>
</organism>
<feature type="transmembrane region" description="Helical" evidence="7">
    <location>
        <begin position="190"/>
        <end position="211"/>
    </location>
</feature>
<evidence type="ECO:0000256" key="6">
    <source>
        <dbReference type="ARBA" id="ARBA00023136"/>
    </source>
</evidence>
<feature type="transmembrane region" description="Helical" evidence="7">
    <location>
        <begin position="125"/>
        <end position="151"/>
    </location>
</feature>
<dbReference type="SUPFAM" id="SSF103473">
    <property type="entry name" value="MFS general substrate transporter"/>
    <property type="match status" value="1"/>
</dbReference>
<dbReference type="PANTHER" id="PTHR23506">
    <property type="entry name" value="GH10249P"/>
    <property type="match status" value="1"/>
</dbReference>
<evidence type="ECO:0000256" key="3">
    <source>
        <dbReference type="ARBA" id="ARBA00022448"/>
    </source>
</evidence>
<keyword evidence="6 7" id="KW-0472">Membrane</keyword>
<evidence type="ECO:0000256" key="2">
    <source>
        <dbReference type="ARBA" id="ARBA00006829"/>
    </source>
</evidence>
<accession>A0A0C3B3C3</accession>
<evidence type="ECO:0000256" key="1">
    <source>
        <dbReference type="ARBA" id="ARBA00004141"/>
    </source>
</evidence>
<evidence type="ECO:0000313" key="9">
    <source>
        <dbReference type="EMBL" id="KIM26011.1"/>
    </source>
</evidence>
<reference evidence="9 10" key="1">
    <citation type="submission" date="2014-04" db="EMBL/GenBank/DDBJ databases">
        <authorList>
            <consortium name="DOE Joint Genome Institute"/>
            <person name="Kuo A."/>
            <person name="Zuccaro A."/>
            <person name="Kohler A."/>
            <person name="Nagy L.G."/>
            <person name="Floudas D."/>
            <person name="Copeland A."/>
            <person name="Barry K.W."/>
            <person name="Cichocki N."/>
            <person name="Veneault-Fourrey C."/>
            <person name="LaButti K."/>
            <person name="Lindquist E.A."/>
            <person name="Lipzen A."/>
            <person name="Lundell T."/>
            <person name="Morin E."/>
            <person name="Murat C."/>
            <person name="Sun H."/>
            <person name="Tunlid A."/>
            <person name="Henrissat B."/>
            <person name="Grigoriev I.V."/>
            <person name="Hibbett D.S."/>
            <person name="Martin F."/>
            <person name="Nordberg H.P."/>
            <person name="Cantor M.N."/>
            <person name="Hua S.X."/>
        </authorList>
    </citation>
    <scope>NUCLEOTIDE SEQUENCE [LARGE SCALE GENOMIC DNA]</scope>
    <source>
        <strain evidence="9 10">MAFF 305830</strain>
    </source>
</reference>
<evidence type="ECO:0000256" key="5">
    <source>
        <dbReference type="ARBA" id="ARBA00022989"/>
    </source>
</evidence>
<feature type="domain" description="Major facilitator superfamily (MFS) profile" evidence="8">
    <location>
        <begin position="35"/>
        <end position="452"/>
    </location>
</feature>
<dbReference type="GO" id="GO:0022857">
    <property type="term" value="F:transmembrane transporter activity"/>
    <property type="evidence" value="ECO:0007669"/>
    <property type="project" value="InterPro"/>
</dbReference>
<dbReference type="Proteomes" id="UP000054097">
    <property type="component" value="Unassembled WGS sequence"/>
</dbReference>
<comment type="similarity">
    <text evidence="2">Belongs to the major facilitator superfamily. Vesicular transporter family.</text>
</comment>
<name>A0A0C3B3C3_SERVB</name>
<feature type="transmembrane region" description="Helical" evidence="7">
    <location>
        <begin position="102"/>
        <end position="119"/>
    </location>
</feature>
<dbReference type="InterPro" id="IPR050930">
    <property type="entry name" value="MFS_Vesicular_Transporter"/>
</dbReference>
<dbReference type="CDD" id="cd17325">
    <property type="entry name" value="MFS_MdtG_SLC18_like"/>
    <property type="match status" value="1"/>
</dbReference>
<dbReference type="PRINTS" id="PR01035">
    <property type="entry name" value="TCRTETA"/>
</dbReference>
<dbReference type="HOGENOM" id="CLU_001265_51_2_1"/>
<evidence type="ECO:0000313" key="10">
    <source>
        <dbReference type="Proteomes" id="UP000054097"/>
    </source>
</evidence>
<dbReference type="EMBL" id="KN824309">
    <property type="protein sequence ID" value="KIM26011.1"/>
    <property type="molecule type" value="Genomic_DNA"/>
</dbReference>
<sequence>MPSFEAFKAFNVFNSRLSEQKRPWAVKFRSSEGFCTFVVWGSIFTDLLVYSIIVPVIPFRLEQLGYEHPSAMTGWLLVAYALGLVCATPPLAFLAERYWSRRLPLIVSILVLAGSQVLYMEAPYYWLMCFARVLQGISSAGVWVVSFSLLCDTVAEERIGRQLGIVMTGLTMGFLLGPPLGGILHETLGYRAPFILSLAMCTLDLLGRLLVIEKHKAQRWLDAADKESTDTEDAAPTDRAGERSQLSILKVIITLCRSKRAFTAFLNTFISGITFTILEPTLPLRLQDVYGFTSLKVGLIYLAAVVPSVISTVLSGRISDSTGVEWITVIGLLGSIPFWILMAIRGPLALLITSLAFASELFQYSSCLKCSICFDADFFFAATVTPVTSDLASAAKELEGIGCKYGLILLGAHLIRLSDAHVFGAFNFAYSCATVCTSDPTFLFRSLMLTIL</sequence>
<keyword evidence="4 7" id="KW-0812">Transmembrane</keyword>
<proteinExistence type="inferred from homology"/>
<dbReference type="InterPro" id="IPR036259">
    <property type="entry name" value="MFS_trans_sf"/>
</dbReference>
<feature type="transmembrane region" description="Helical" evidence="7">
    <location>
        <begin position="298"/>
        <end position="314"/>
    </location>
</feature>
<dbReference type="STRING" id="933852.A0A0C3B3C3"/>
<dbReference type="InterPro" id="IPR020846">
    <property type="entry name" value="MFS_dom"/>
</dbReference>
<dbReference type="PANTHER" id="PTHR23506:SF23">
    <property type="entry name" value="GH10249P"/>
    <property type="match status" value="1"/>
</dbReference>
<keyword evidence="3" id="KW-0813">Transport</keyword>
<dbReference type="Gene3D" id="1.20.1250.20">
    <property type="entry name" value="MFS general substrate transporter like domains"/>
    <property type="match status" value="2"/>
</dbReference>
<evidence type="ECO:0000259" key="8">
    <source>
        <dbReference type="PROSITE" id="PS50850"/>
    </source>
</evidence>
<dbReference type="AlphaFoldDB" id="A0A0C3B3C3"/>
<dbReference type="GO" id="GO:0016020">
    <property type="term" value="C:membrane"/>
    <property type="evidence" value="ECO:0007669"/>
    <property type="project" value="UniProtKB-SubCell"/>
</dbReference>
<dbReference type="InterPro" id="IPR011701">
    <property type="entry name" value="MFS"/>
</dbReference>
<feature type="transmembrane region" description="Helical" evidence="7">
    <location>
        <begin position="77"/>
        <end position="95"/>
    </location>
</feature>
<reference evidence="10" key="2">
    <citation type="submission" date="2015-01" db="EMBL/GenBank/DDBJ databases">
        <title>Evolutionary Origins and Diversification of the Mycorrhizal Mutualists.</title>
        <authorList>
            <consortium name="DOE Joint Genome Institute"/>
            <consortium name="Mycorrhizal Genomics Consortium"/>
            <person name="Kohler A."/>
            <person name="Kuo A."/>
            <person name="Nagy L.G."/>
            <person name="Floudas D."/>
            <person name="Copeland A."/>
            <person name="Barry K.W."/>
            <person name="Cichocki N."/>
            <person name="Veneault-Fourrey C."/>
            <person name="LaButti K."/>
            <person name="Lindquist E.A."/>
            <person name="Lipzen A."/>
            <person name="Lundell T."/>
            <person name="Morin E."/>
            <person name="Murat C."/>
            <person name="Riley R."/>
            <person name="Ohm R."/>
            <person name="Sun H."/>
            <person name="Tunlid A."/>
            <person name="Henrissat B."/>
            <person name="Grigoriev I.V."/>
            <person name="Hibbett D.S."/>
            <person name="Martin F."/>
        </authorList>
    </citation>
    <scope>NUCLEOTIDE SEQUENCE [LARGE SCALE GENOMIC DNA]</scope>
    <source>
        <strain evidence="10">MAFF 305830</strain>
    </source>
</reference>
<evidence type="ECO:0000256" key="4">
    <source>
        <dbReference type="ARBA" id="ARBA00022692"/>
    </source>
</evidence>
<feature type="transmembrane region" description="Helical" evidence="7">
    <location>
        <begin position="37"/>
        <end position="57"/>
    </location>
</feature>
<gene>
    <name evidence="9" type="ORF">M408DRAFT_198445</name>
</gene>
<protein>
    <recommendedName>
        <fullName evidence="8">Major facilitator superfamily (MFS) profile domain-containing protein</fullName>
    </recommendedName>
</protein>
<keyword evidence="5 7" id="KW-1133">Transmembrane helix</keyword>
<feature type="transmembrane region" description="Helical" evidence="7">
    <location>
        <begin position="261"/>
        <end position="278"/>
    </location>
</feature>